<evidence type="ECO:0008006" key="6">
    <source>
        <dbReference type="Google" id="ProtNLM"/>
    </source>
</evidence>
<organism evidence="2 4">
    <name type="scientific">Brevibacillus composti</name>
    <dbReference type="NCBI Taxonomy" id="2796470"/>
    <lineage>
        <taxon>Bacteria</taxon>
        <taxon>Bacillati</taxon>
        <taxon>Bacillota</taxon>
        <taxon>Bacilli</taxon>
        <taxon>Bacillales</taxon>
        <taxon>Paenibacillaceae</taxon>
        <taxon>Brevibacillus</taxon>
    </lineage>
</organism>
<protein>
    <recommendedName>
        <fullName evidence="6">DUF4083 domain-containing protein</fullName>
    </recommendedName>
</protein>
<keyword evidence="5" id="KW-1185">Reference proteome</keyword>
<accession>A0A7T5EQA1</accession>
<reference evidence="3" key="2">
    <citation type="submission" date="2021-04" db="EMBL/GenBank/DDBJ databases">
        <title>Brevibacillus composti FJAT-54423, complete genome.</title>
        <authorList>
            <person name="Tang R."/>
        </authorList>
    </citation>
    <scope>NUCLEOTIDE SEQUENCE</scope>
    <source>
        <strain evidence="3">FJAT-54424</strain>
    </source>
</reference>
<dbReference type="AlphaFoldDB" id="A0A7T5EQA1"/>
<evidence type="ECO:0000313" key="5">
    <source>
        <dbReference type="Proteomes" id="UP000677234"/>
    </source>
</evidence>
<evidence type="ECO:0000313" key="2">
    <source>
        <dbReference type="EMBL" id="QQE76748.1"/>
    </source>
</evidence>
<gene>
    <name evidence="2" type="ORF">JD108_06170</name>
    <name evidence="3" type="ORF">KDJ56_05850</name>
</gene>
<name>A0A7T5EQA1_9BACL</name>
<reference evidence="2 4" key="1">
    <citation type="submission" date="2020-12" db="EMBL/GenBank/DDBJ databases">
        <title>strain FJAT-54423T represents a novel species of the genus Brevibacillus.</title>
        <authorList>
            <person name="Tang R."/>
        </authorList>
    </citation>
    <scope>NUCLEOTIDE SEQUENCE [LARGE SCALE GENOMIC DNA]</scope>
    <source>
        <strain evidence="2 4">FJAT-54423</strain>
    </source>
</reference>
<feature type="transmembrane region" description="Helical" evidence="1">
    <location>
        <begin position="15"/>
        <end position="36"/>
    </location>
</feature>
<evidence type="ECO:0000313" key="4">
    <source>
        <dbReference type="Proteomes" id="UP000595847"/>
    </source>
</evidence>
<keyword evidence="1" id="KW-0812">Transmembrane</keyword>
<dbReference type="Proteomes" id="UP000595847">
    <property type="component" value="Chromosome"/>
</dbReference>
<dbReference type="EMBL" id="CP066308">
    <property type="protein sequence ID" value="QQE76748.1"/>
    <property type="molecule type" value="Genomic_DNA"/>
</dbReference>
<dbReference type="RefSeq" id="WP_198830240.1">
    <property type="nucleotide sequence ID" value="NZ_CP066308.1"/>
</dbReference>
<keyword evidence="1" id="KW-1133">Transmembrane helix</keyword>
<proteinExistence type="predicted"/>
<dbReference type="KEGG" id="bcop:JD108_06170"/>
<evidence type="ECO:0000256" key="1">
    <source>
        <dbReference type="SAM" id="Phobius"/>
    </source>
</evidence>
<keyword evidence="1" id="KW-0472">Membrane</keyword>
<sequence length="71" mass="8307">MLDFGAVSLDFGPSMMIGFSLFVMIAFYGFILYFLFSVLRFVKNKTENDRTLNQKLDLLIDRLKNRDTDSR</sequence>
<evidence type="ECO:0000313" key="3">
    <source>
        <dbReference type="EMBL" id="QUO43815.1"/>
    </source>
</evidence>
<dbReference type="Proteomes" id="UP000677234">
    <property type="component" value="Chromosome"/>
</dbReference>
<dbReference type="EMBL" id="CP073708">
    <property type="protein sequence ID" value="QUO43815.1"/>
    <property type="molecule type" value="Genomic_DNA"/>
</dbReference>